<feature type="domain" description="EF-hand" evidence="4">
    <location>
        <begin position="42"/>
        <end position="77"/>
    </location>
</feature>
<dbReference type="InterPro" id="IPR018247">
    <property type="entry name" value="EF_Hand_1_Ca_BS"/>
</dbReference>
<accession>A0A830I136</accession>
<dbReference type="Proteomes" id="UP000660262">
    <property type="component" value="Unassembled WGS sequence"/>
</dbReference>
<dbReference type="PANTHER" id="PTHR23048:SF0">
    <property type="entry name" value="CALMODULIN LIKE 3"/>
    <property type="match status" value="1"/>
</dbReference>
<evidence type="ECO:0000256" key="3">
    <source>
        <dbReference type="SAM" id="MobiDB-lite"/>
    </source>
</evidence>
<dbReference type="PANTHER" id="PTHR23048">
    <property type="entry name" value="MYOSIN LIGHT CHAIN 1, 3"/>
    <property type="match status" value="1"/>
</dbReference>
<evidence type="ECO:0000259" key="4">
    <source>
        <dbReference type="PROSITE" id="PS50222"/>
    </source>
</evidence>
<dbReference type="InterPro" id="IPR011992">
    <property type="entry name" value="EF-hand-dom_pair"/>
</dbReference>
<gene>
    <name evidence="5" type="ORF">PPROV_000958800</name>
</gene>
<keyword evidence="1" id="KW-0677">Repeat</keyword>
<organism evidence="5 6">
    <name type="scientific">Pycnococcus provasolii</name>
    <dbReference type="NCBI Taxonomy" id="41880"/>
    <lineage>
        <taxon>Eukaryota</taxon>
        <taxon>Viridiplantae</taxon>
        <taxon>Chlorophyta</taxon>
        <taxon>Pseudoscourfieldiophyceae</taxon>
        <taxon>Pseudoscourfieldiales</taxon>
        <taxon>Pycnococcaceae</taxon>
        <taxon>Pycnococcus</taxon>
    </lineage>
</organism>
<protein>
    <submittedName>
        <fullName evidence="5">SH3 domain-containing YSC84-like protein 1</fullName>
    </submittedName>
</protein>
<dbReference type="PROSITE" id="PS50222">
    <property type="entry name" value="EF_HAND_2"/>
    <property type="match status" value="2"/>
</dbReference>
<dbReference type="EMBL" id="BNJQ01000031">
    <property type="protein sequence ID" value="GHP10857.1"/>
    <property type="molecule type" value="Genomic_DNA"/>
</dbReference>
<dbReference type="GO" id="GO:0005509">
    <property type="term" value="F:calcium ion binding"/>
    <property type="evidence" value="ECO:0007669"/>
    <property type="project" value="InterPro"/>
</dbReference>
<dbReference type="InterPro" id="IPR002048">
    <property type="entry name" value="EF_hand_dom"/>
</dbReference>
<dbReference type="Gene3D" id="1.10.238.10">
    <property type="entry name" value="EF-hand"/>
    <property type="match status" value="2"/>
</dbReference>
<dbReference type="GO" id="GO:0016460">
    <property type="term" value="C:myosin II complex"/>
    <property type="evidence" value="ECO:0007669"/>
    <property type="project" value="TreeGrafter"/>
</dbReference>
<keyword evidence="2" id="KW-0106">Calcium</keyword>
<dbReference type="InterPro" id="IPR050230">
    <property type="entry name" value="CALM/Myosin/TropC-like"/>
</dbReference>
<sequence length="151" mass="16490">MGLDGDEIAACREAFAKFDKDGSGTIDTNELKATLQSMGQNPTEEELFQMISQVDDDASGEIEFAEFLKVIENQKAAQAAADDDSDTVEAFVALGGNPDRSGEISTDKLRAVIQEFQLTIDIEKLIADTDKDGSGQIDYEEFKVRPEPPHN</sequence>
<evidence type="ECO:0000313" key="6">
    <source>
        <dbReference type="Proteomes" id="UP000660262"/>
    </source>
</evidence>
<dbReference type="SUPFAM" id="SSF47473">
    <property type="entry name" value="EF-hand"/>
    <property type="match status" value="1"/>
</dbReference>
<dbReference type="Pfam" id="PF13202">
    <property type="entry name" value="EF-hand_5"/>
    <property type="match status" value="1"/>
</dbReference>
<comment type="caution">
    <text evidence="5">The sequence shown here is derived from an EMBL/GenBank/DDBJ whole genome shotgun (WGS) entry which is preliminary data.</text>
</comment>
<dbReference type="FunFam" id="1.10.238.10:FF:000527">
    <property type="entry name" value="Calmodulin-3"/>
    <property type="match status" value="1"/>
</dbReference>
<dbReference type="CDD" id="cd00051">
    <property type="entry name" value="EFh"/>
    <property type="match status" value="1"/>
</dbReference>
<evidence type="ECO:0000313" key="5">
    <source>
        <dbReference type="EMBL" id="GHP10857.1"/>
    </source>
</evidence>
<dbReference type="PROSITE" id="PS00018">
    <property type="entry name" value="EF_HAND_1"/>
    <property type="match status" value="3"/>
</dbReference>
<evidence type="ECO:0000256" key="2">
    <source>
        <dbReference type="ARBA" id="ARBA00022837"/>
    </source>
</evidence>
<feature type="compositionally biased region" description="Basic and acidic residues" evidence="3">
    <location>
        <begin position="140"/>
        <end position="151"/>
    </location>
</feature>
<feature type="region of interest" description="Disordered" evidence="3">
    <location>
        <begin position="129"/>
        <end position="151"/>
    </location>
</feature>
<feature type="domain" description="EF-hand" evidence="4">
    <location>
        <begin position="6"/>
        <end position="41"/>
    </location>
</feature>
<dbReference type="Pfam" id="PF13499">
    <property type="entry name" value="EF-hand_7"/>
    <property type="match status" value="1"/>
</dbReference>
<name>A0A830I136_9CHLO</name>
<evidence type="ECO:0000256" key="1">
    <source>
        <dbReference type="ARBA" id="ARBA00022737"/>
    </source>
</evidence>
<keyword evidence="6" id="KW-1185">Reference proteome</keyword>
<reference evidence="5" key="1">
    <citation type="submission" date="2020-10" db="EMBL/GenBank/DDBJ databases">
        <title>Unveiling of a novel bifunctional photoreceptor, Dualchrome1, isolated from a cosmopolitan green alga.</title>
        <authorList>
            <person name="Suzuki S."/>
            <person name="Kawachi M."/>
        </authorList>
    </citation>
    <scope>NUCLEOTIDE SEQUENCE</scope>
    <source>
        <strain evidence="5">NIES 2893</strain>
    </source>
</reference>
<dbReference type="OrthoDB" id="26525at2759"/>
<dbReference type="SMART" id="SM00054">
    <property type="entry name" value="EFh"/>
    <property type="match status" value="3"/>
</dbReference>
<proteinExistence type="predicted"/>
<dbReference type="AlphaFoldDB" id="A0A830I136"/>